<name>A0A4R6YHR0_9GAMM</name>
<dbReference type="EMBL" id="SNZH01000029">
    <property type="protein sequence ID" value="TDR36337.1"/>
    <property type="molecule type" value="Genomic_DNA"/>
</dbReference>
<keyword evidence="2" id="KW-1185">Reference proteome</keyword>
<dbReference type="AlphaFoldDB" id="A0A4R6YHR0"/>
<reference evidence="1 2" key="1">
    <citation type="submission" date="2019-03" db="EMBL/GenBank/DDBJ databases">
        <title>Genomic Encyclopedia of Type Strains, Phase IV (KMG-IV): sequencing the most valuable type-strain genomes for metagenomic binning, comparative biology and taxonomic classification.</title>
        <authorList>
            <person name="Goeker M."/>
        </authorList>
    </citation>
    <scope>NUCLEOTIDE SEQUENCE [LARGE SCALE GENOMIC DNA]</scope>
    <source>
        <strain evidence="1 2">DSM 21667</strain>
    </source>
</reference>
<gene>
    <name evidence="1" type="ORF">DFR29_12919</name>
</gene>
<sequence>MTKILTASIPLPDQLDEAIRDVIESGEYDTQVDVIQCSAFFVSKYICTL</sequence>
<accession>A0A4R6YHR0</accession>
<organism evidence="1 2">
    <name type="scientific">Tahibacter aquaticus</name>
    <dbReference type="NCBI Taxonomy" id="520092"/>
    <lineage>
        <taxon>Bacteria</taxon>
        <taxon>Pseudomonadati</taxon>
        <taxon>Pseudomonadota</taxon>
        <taxon>Gammaproteobacteria</taxon>
        <taxon>Lysobacterales</taxon>
        <taxon>Rhodanobacteraceae</taxon>
        <taxon>Tahibacter</taxon>
    </lineage>
</organism>
<evidence type="ECO:0000313" key="2">
    <source>
        <dbReference type="Proteomes" id="UP000295293"/>
    </source>
</evidence>
<evidence type="ECO:0000313" key="1">
    <source>
        <dbReference type="EMBL" id="TDR36337.1"/>
    </source>
</evidence>
<dbReference type="Proteomes" id="UP000295293">
    <property type="component" value="Unassembled WGS sequence"/>
</dbReference>
<proteinExistence type="predicted"/>
<comment type="caution">
    <text evidence="1">The sequence shown here is derived from an EMBL/GenBank/DDBJ whole genome shotgun (WGS) entry which is preliminary data.</text>
</comment>
<protein>
    <submittedName>
        <fullName evidence="1">Uncharacterized protein</fullName>
    </submittedName>
</protein>